<name>A0A0U5C6H4_ASPCI</name>
<sequence>MRNLLIAPLCLGSLPLSLAQLSSSLHTFADPPADVRPRFRYWLPDASVDGDVVARDIKHTADIGAGGVELVPFFEYGGTFSPNPPVDWSVYNFGTTPFVDLFSTALKAHTEHGLVMDFALGPNQGQGVPAEPDNEGLQWDMTPHTAAIPESGRYDGKIPGWGSGNLVALVTALVESNVTITFETIGLAGFPVPVTYDRFVLNHETLTEQTRRVDKHGNVSLRLPRARSGTHYRLFAFYERLAGARNLAFRSNQHDDIFDDGSYTVDHFDARGAAVVKEFWQDHILTDEVSALLSRTGNYAWEDSLEMHFNVTWSRSLPERFQRLHGYSIKPYLPLLTFRQNTVVMQKDQPGPFECVLDTEDQGLNFVNDFRATLVAGYKEYLTALSVWAHDLGVKFSAQPVYGSVMDMLSAIPSLDAPECESLSFFDNIDMYRAFSGPARLSGKRIVSNEMGAVRGSAYNYHLPSLLFSVNRAFSGGVNQMVLHGQAYSGTYPNTTWPGHTPFNYMFSDLFSPRLPAWDHGLRQTMDYIARGQSILQNSVPKADVVLYHKESATTIDNIYQGEDLLKEGWSWNYLSADNLALKEAKVRNGVLAPDAPAWKAFIVEATQNLTLDAIQTLDRYARNGLPIIFSGGTPGYYPTGRDSQKPKYDRDFARLLRLRNVHTVAAGSVARKLRELGLRPRVEVKTNGTCYTTWGEAEEYSYAVIYSDLVPSTGSITVHSTETPFILNAWTGDISPVLVYTQSHSTTTIPINLAGNQTLFFAFSNKLARDHPVPRYHIQAAPPHVLGNKVTDDRRIALYVARSESTSRAVLSTGRKVSLDTSCVPGPLQLSGWTLTAEHWEAPEDLYDSQHTVKYNTTHQLTTPTSWTKLPALANTSGVGYYNTTFTWPPKREHNAPTTRHCPSNQVDFGAYIAFSRVIDTITVYVNDQQIPPLDLTNPVADIGPYLRRGENTIRLTVPTTLWNYLRTIFNDLVSAGVSASRFGGPPPAGEAGLVGSVTLTPYRNVIV</sequence>
<accession>A0A0U5C6H4</accession>
<dbReference type="STRING" id="454130.A0A0U5C6H4"/>
<protein>
    <recommendedName>
        <fullName evidence="4">Secreted protein</fullName>
    </recommendedName>
</protein>
<organism evidence="2 3">
    <name type="scientific">Aspergillus calidoustus</name>
    <dbReference type="NCBI Taxonomy" id="454130"/>
    <lineage>
        <taxon>Eukaryota</taxon>
        <taxon>Fungi</taxon>
        <taxon>Dikarya</taxon>
        <taxon>Ascomycota</taxon>
        <taxon>Pezizomycotina</taxon>
        <taxon>Eurotiomycetes</taxon>
        <taxon>Eurotiomycetidae</taxon>
        <taxon>Eurotiales</taxon>
        <taxon>Aspergillaceae</taxon>
        <taxon>Aspergillus</taxon>
        <taxon>Aspergillus subgen. Nidulantes</taxon>
    </lineage>
</organism>
<dbReference type="AlphaFoldDB" id="A0A0U5C6H4"/>
<dbReference type="SUPFAM" id="SSF49785">
    <property type="entry name" value="Galactose-binding domain-like"/>
    <property type="match status" value="1"/>
</dbReference>
<dbReference type="Proteomes" id="UP000054771">
    <property type="component" value="Unassembled WGS sequence"/>
</dbReference>
<keyword evidence="3" id="KW-1185">Reference proteome</keyword>
<dbReference type="EMBL" id="CDMC01000004">
    <property type="protein sequence ID" value="CEL04010.1"/>
    <property type="molecule type" value="Genomic_DNA"/>
</dbReference>
<dbReference type="Gene3D" id="2.60.120.260">
    <property type="entry name" value="Galactose-binding domain-like"/>
    <property type="match status" value="1"/>
</dbReference>
<dbReference type="InterPro" id="IPR008979">
    <property type="entry name" value="Galactose-bd-like_sf"/>
</dbReference>
<dbReference type="InterPro" id="IPR053161">
    <property type="entry name" value="Ulvan_degrading_GH"/>
</dbReference>
<gene>
    <name evidence="2" type="ORF">ASPCAL05144</name>
</gene>
<evidence type="ECO:0000313" key="2">
    <source>
        <dbReference type="EMBL" id="CEL04010.1"/>
    </source>
</evidence>
<feature type="signal peptide" evidence="1">
    <location>
        <begin position="1"/>
        <end position="19"/>
    </location>
</feature>
<dbReference type="OMA" id="YYQYQDL"/>
<dbReference type="PANTHER" id="PTHR36848">
    <property type="entry name" value="DNA-BINDING PROTEIN (PUTATIVE SECRETED PROTEIN)-RELATED"/>
    <property type="match status" value="1"/>
</dbReference>
<reference evidence="3" key="1">
    <citation type="journal article" date="2016" name="Genome Announc.">
        <title>Draft genome sequences of fungus Aspergillus calidoustus.</title>
        <authorList>
            <person name="Horn F."/>
            <person name="Linde J."/>
            <person name="Mattern D.J."/>
            <person name="Walther G."/>
            <person name="Guthke R."/>
            <person name="Scherlach K."/>
            <person name="Martin K."/>
            <person name="Brakhage A.A."/>
            <person name="Petzke L."/>
            <person name="Valiante V."/>
        </authorList>
    </citation>
    <scope>NUCLEOTIDE SEQUENCE [LARGE SCALE GENOMIC DNA]</scope>
    <source>
        <strain evidence="3">SF006504</strain>
    </source>
</reference>
<dbReference type="OrthoDB" id="2588159at2759"/>
<evidence type="ECO:0000256" key="1">
    <source>
        <dbReference type="SAM" id="SignalP"/>
    </source>
</evidence>
<evidence type="ECO:0000313" key="3">
    <source>
        <dbReference type="Proteomes" id="UP000054771"/>
    </source>
</evidence>
<evidence type="ECO:0008006" key="4">
    <source>
        <dbReference type="Google" id="ProtNLM"/>
    </source>
</evidence>
<proteinExistence type="predicted"/>
<dbReference type="PANTHER" id="PTHR36848:SF2">
    <property type="entry name" value="SECRETED PROTEIN"/>
    <property type="match status" value="1"/>
</dbReference>
<dbReference type="Pfam" id="PF17132">
    <property type="entry name" value="Glyco_hydro_106"/>
    <property type="match status" value="1"/>
</dbReference>
<keyword evidence="1" id="KW-0732">Signal</keyword>
<feature type="chain" id="PRO_5006855598" description="Secreted protein" evidence="1">
    <location>
        <begin position="20"/>
        <end position="1009"/>
    </location>
</feature>